<accession>A0A1I8FJI1</accession>
<dbReference type="WBParaSite" id="maker-unitig_35611-snap-gene-0.1-mRNA-1">
    <property type="protein sequence ID" value="maker-unitig_35611-snap-gene-0.1-mRNA-1"/>
    <property type="gene ID" value="maker-unitig_35611-snap-gene-0.1"/>
</dbReference>
<protein>
    <submittedName>
        <fullName evidence="2">Uncharacterized protein</fullName>
    </submittedName>
</protein>
<keyword evidence="1" id="KW-1185">Reference proteome</keyword>
<dbReference type="Proteomes" id="UP000095280">
    <property type="component" value="Unplaced"/>
</dbReference>
<evidence type="ECO:0000313" key="2">
    <source>
        <dbReference type="WBParaSite" id="maker-unitig_35611-snap-gene-0.1-mRNA-1"/>
    </source>
</evidence>
<sequence>MDTLMRISLVSRDQASTSLKAFRHHPDAVGSFNRLHQVTMDTLIADFSSFADQASTVGKNQPPDIPQLVSKAFRHHPDAVGSFNRLHQVTMDSLIRISLVSPIKPRQWARINVRHSQLVSQAYRNHPGRRRHLQQRGTSSGERCCTSSLPHSRKRLRRLQSWLPSPPRHLSSVVAVARTQRVSKFQTRMSRLMLMRRRLRGWHPPDWGQEDDGLHNSQFMCDTRPALAKELSC</sequence>
<evidence type="ECO:0000313" key="1">
    <source>
        <dbReference type="Proteomes" id="UP000095280"/>
    </source>
</evidence>
<reference evidence="2" key="1">
    <citation type="submission" date="2016-11" db="UniProtKB">
        <authorList>
            <consortium name="WormBaseParasite"/>
        </authorList>
    </citation>
    <scope>IDENTIFICATION</scope>
</reference>
<dbReference type="AlphaFoldDB" id="A0A1I8FJI1"/>
<proteinExistence type="predicted"/>
<organism evidence="1 2">
    <name type="scientific">Macrostomum lignano</name>
    <dbReference type="NCBI Taxonomy" id="282301"/>
    <lineage>
        <taxon>Eukaryota</taxon>
        <taxon>Metazoa</taxon>
        <taxon>Spiralia</taxon>
        <taxon>Lophotrochozoa</taxon>
        <taxon>Platyhelminthes</taxon>
        <taxon>Rhabditophora</taxon>
        <taxon>Macrostomorpha</taxon>
        <taxon>Macrostomida</taxon>
        <taxon>Macrostomidae</taxon>
        <taxon>Macrostomum</taxon>
    </lineage>
</organism>
<name>A0A1I8FJI1_9PLAT</name>